<reference evidence="1 2" key="1">
    <citation type="submission" date="2007-05" db="EMBL/GenBank/DDBJ databases">
        <title>Complete sequence of Geobacter uraniireducens Rf4.</title>
        <authorList>
            <consortium name="US DOE Joint Genome Institute"/>
            <person name="Copeland A."/>
            <person name="Lucas S."/>
            <person name="Lapidus A."/>
            <person name="Barry K."/>
            <person name="Detter J.C."/>
            <person name="Glavina del Rio T."/>
            <person name="Hammon N."/>
            <person name="Israni S."/>
            <person name="Dalin E."/>
            <person name="Tice H."/>
            <person name="Pitluck S."/>
            <person name="Chertkov O."/>
            <person name="Brettin T."/>
            <person name="Bruce D."/>
            <person name="Han C."/>
            <person name="Schmutz J."/>
            <person name="Larimer F."/>
            <person name="Land M."/>
            <person name="Hauser L."/>
            <person name="Kyrpides N."/>
            <person name="Mikhailova N."/>
            <person name="Shelobolina E."/>
            <person name="Aklujkar M."/>
            <person name="Lovley D."/>
            <person name="Richardson P."/>
        </authorList>
    </citation>
    <scope>NUCLEOTIDE SEQUENCE [LARGE SCALE GENOMIC DNA]</scope>
    <source>
        <strain evidence="1 2">Rf4</strain>
    </source>
</reference>
<accession>A5G5E9</accession>
<dbReference type="RefSeq" id="WP_011939691.1">
    <property type="nucleotide sequence ID" value="NC_009483.1"/>
</dbReference>
<protein>
    <submittedName>
        <fullName evidence="1">Uncharacterized protein</fullName>
    </submittedName>
</protein>
<sequence>MRRVINIDCPYFKKQDQIIFCLTETINVADSAAEKKSLVHENLEEISVLLNCSDFSDDSNSCLNCKTVMTERKEAGELILKGLELSHYRG</sequence>
<dbReference type="EMBL" id="CP000698">
    <property type="protein sequence ID" value="ABQ27017.1"/>
    <property type="molecule type" value="Genomic_DNA"/>
</dbReference>
<dbReference type="Proteomes" id="UP000006695">
    <property type="component" value="Chromosome"/>
</dbReference>
<evidence type="ECO:0000313" key="2">
    <source>
        <dbReference type="Proteomes" id="UP000006695"/>
    </source>
</evidence>
<dbReference type="HOGENOM" id="CLU_2436632_0_0_7"/>
<gene>
    <name evidence="1" type="ordered locus">Gura_2844</name>
</gene>
<evidence type="ECO:0000313" key="1">
    <source>
        <dbReference type="EMBL" id="ABQ27017.1"/>
    </source>
</evidence>
<name>A5G5E9_GEOUR</name>
<proteinExistence type="predicted"/>
<dbReference type="KEGG" id="gur:Gura_2844"/>
<dbReference type="AlphaFoldDB" id="A5G5E9"/>
<keyword evidence="2" id="KW-1185">Reference proteome</keyword>
<organism evidence="1 2">
    <name type="scientific">Geotalea uraniireducens (strain Rf4)</name>
    <name type="common">Geobacter uraniireducens</name>
    <dbReference type="NCBI Taxonomy" id="351605"/>
    <lineage>
        <taxon>Bacteria</taxon>
        <taxon>Pseudomonadati</taxon>
        <taxon>Thermodesulfobacteriota</taxon>
        <taxon>Desulfuromonadia</taxon>
        <taxon>Geobacterales</taxon>
        <taxon>Geobacteraceae</taxon>
        <taxon>Geotalea</taxon>
    </lineage>
</organism>
<dbReference type="STRING" id="351605.Gura_2844"/>